<accession>A0A1N7LM63</accession>
<dbReference type="RefSeq" id="WP_076514949.1">
    <property type="nucleotide sequence ID" value="NZ_FTOH01000004.1"/>
</dbReference>
<evidence type="ECO:0000313" key="2">
    <source>
        <dbReference type="EMBL" id="SIS74821.1"/>
    </source>
</evidence>
<name>A0A1N7LM63_9GAMM</name>
<dbReference type="SUPFAM" id="SSF51735">
    <property type="entry name" value="NAD(P)-binding Rossmann-fold domains"/>
    <property type="match status" value="1"/>
</dbReference>
<dbReference type="AlphaFoldDB" id="A0A1N7LM63"/>
<dbReference type="Gene3D" id="3.40.50.720">
    <property type="entry name" value="NAD(P)-binding Rossmann-like Domain"/>
    <property type="match status" value="1"/>
</dbReference>
<dbReference type="Pfam" id="PF01408">
    <property type="entry name" value="GFO_IDH_MocA"/>
    <property type="match status" value="1"/>
</dbReference>
<dbReference type="InterPro" id="IPR036291">
    <property type="entry name" value="NAD(P)-bd_dom_sf"/>
</dbReference>
<proteinExistence type="predicted"/>
<organism evidence="2 3">
    <name type="scientific">Thalassolituus maritimus</name>
    <dbReference type="NCBI Taxonomy" id="484498"/>
    <lineage>
        <taxon>Bacteria</taxon>
        <taxon>Pseudomonadati</taxon>
        <taxon>Pseudomonadota</taxon>
        <taxon>Gammaproteobacteria</taxon>
        <taxon>Oceanospirillales</taxon>
        <taxon>Oceanospirillaceae</taxon>
        <taxon>Thalassolituus</taxon>
    </lineage>
</organism>
<evidence type="ECO:0000313" key="3">
    <source>
        <dbReference type="Proteomes" id="UP000185639"/>
    </source>
</evidence>
<dbReference type="InterPro" id="IPR052515">
    <property type="entry name" value="Gfo/Idh/MocA_Oxidoreductase"/>
</dbReference>
<gene>
    <name evidence="2" type="ORF">SAMN05421686_10478</name>
</gene>
<dbReference type="Proteomes" id="UP000185639">
    <property type="component" value="Unassembled WGS sequence"/>
</dbReference>
<dbReference type="STRING" id="484498.SAMN05421686_10478"/>
<dbReference type="PANTHER" id="PTHR43249:SF1">
    <property type="entry name" value="D-GLUCOSIDE 3-DEHYDROGENASE"/>
    <property type="match status" value="1"/>
</dbReference>
<dbReference type="EMBL" id="FTOH01000004">
    <property type="protein sequence ID" value="SIS74821.1"/>
    <property type="molecule type" value="Genomic_DNA"/>
</dbReference>
<sequence length="331" mass="36819">MTTPLSVLIVGCGRIAGGFDEKRAPEEFALSHAGAYSKRTDVVLAACVDPDIEIAERFAERWSVSEAYSECEEIPAECDFDIVSICTPTAVHSSSIEDVFRFRPKVIFLEKPVSTSAETSQRLLDKCRQQNIALIVNYSRRWDSVLAELKNGLKTKSAEWPGSLKAVTAVYNKGIRNNGSHLLDLLAGMVGVLSPEWAAVRPGNVRKDDPDIDMVLMSDRGIRCSLNSTDSDDFAQFELTFLTDKGEFRMLDGGLRWSERRVEESPEFSGYKRLGNEIGRSGGYLPVMEKAISEVIDLALLSQSGPFDYRAAEQAVETERLIEQILERVHD</sequence>
<keyword evidence="3" id="KW-1185">Reference proteome</keyword>
<dbReference type="OrthoDB" id="9801953at2"/>
<reference evidence="3" key="1">
    <citation type="submission" date="2017-01" db="EMBL/GenBank/DDBJ databases">
        <authorList>
            <person name="Varghese N."/>
            <person name="Submissions S."/>
        </authorList>
    </citation>
    <scope>NUCLEOTIDE SEQUENCE [LARGE SCALE GENOMIC DNA]</scope>
    <source>
        <strain evidence="3">DSM 24913</strain>
    </source>
</reference>
<dbReference type="PANTHER" id="PTHR43249">
    <property type="entry name" value="UDP-N-ACETYL-2-AMINO-2-DEOXY-D-GLUCURONATE OXIDASE"/>
    <property type="match status" value="1"/>
</dbReference>
<evidence type="ECO:0000259" key="1">
    <source>
        <dbReference type="Pfam" id="PF01408"/>
    </source>
</evidence>
<dbReference type="GO" id="GO:0000166">
    <property type="term" value="F:nucleotide binding"/>
    <property type="evidence" value="ECO:0007669"/>
    <property type="project" value="InterPro"/>
</dbReference>
<feature type="domain" description="Gfo/Idh/MocA-like oxidoreductase N-terminal" evidence="1">
    <location>
        <begin position="6"/>
        <end position="138"/>
    </location>
</feature>
<dbReference type="InterPro" id="IPR000683">
    <property type="entry name" value="Gfo/Idh/MocA-like_OxRdtase_N"/>
</dbReference>
<protein>
    <submittedName>
        <fullName evidence="2">Predicted dehydrogenase</fullName>
    </submittedName>
</protein>